<feature type="region of interest" description="Disordered" evidence="3">
    <location>
        <begin position="60"/>
        <end position="82"/>
    </location>
</feature>
<reference evidence="5" key="1">
    <citation type="journal article" date="2016" name="Insect Biochem. Mol. Biol.">
        <title>Multifaceted biological insights from a draft genome sequence of the tobacco hornworm moth, Manduca sexta.</title>
        <authorList>
            <person name="Kanost M.R."/>
            <person name="Arrese E.L."/>
            <person name="Cao X."/>
            <person name="Chen Y.R."/>
            <person name="Chellapilla S."/>
            <person name="Goldsmith M.R."/>
            <person name="Grosse-Wilde E."/>
            <person name="Heckel D.G."/>
            <person name="Herndon N."/>
            <person name="Jiang H."/>
            <person name="Papanicolaou A."/>
            <person name="Qu J."/>
            <person name="Soulages J.L."/>
            <person name="Vogel H."/>
            <person name="Walters J."/>
            <person name="Waterhouse R.M."/>
            <person name="Ahn S.J."/>
            <person name="Almeida F.C."/>
            <person name="An C."/>
            <person name="Aqrawi P."/>
            <person name="Bretschneider A."/>
            <person name="Bryant W.B."/>
            <person name="Bucks S."/>
            <person name="Chao H."/>
            <person name="Chevignon G."/>
            <person name="Christen J.M."/>
            <person name="Clarke D.F."/>
            <person name="Dittmer N.T."/>
            <person name="Ferguson L.C.F."/>
            <person name="Garavelou S."/>
            <person name="Gordon K.H.J."/>
            <person name="Gunaratna R.T."/>
            <person name="Han Y."/>
            <person name="Hauser F."/>
            <person name="He Y."/>
            <person name="Heidel-Fischer H."/>
            <person name="Hirsh A."/>
            <person name="Hu Y."/>
            <person name="Jiang H."/>
            <person name="Kalra D."/>
            <person name="Klinner C."/>
            <person name="Konig C."/>
            <person name="Kovar C."/>
            <person name="Kroll A.R."/>
            <person name="Kuwar S.S."/>
            <person name="Lee S.L."/>
            <person name="Lehman R."/>
            <person name="Li K."/>
            <person name="Li Z."/>
            <person name="Liang H."/>
            <person name="Lovelace S."/>
            <person name="Lu Z."/>
            <person name="Mansfield J.H."/>
            <person name="McCulloch K.J."/>
            <person name="Mathew T."/>
            <person name="Morton B."/>
            <person name="Muzny D.M."/>
            <person name="Neunemann D."/>
            <person name="Ongeri F."/>
            <person name="Pauchet Y."/>
            <person name="Pu L.L."/>
            <person name="Pyrousis I."/>
            <person name="Rao X.J."/>
            <person name="Redding A."/>
            <person name="Roesel C."/>
            <person name="Sanchez-Gracia A."/>
            <person name="Schaack S."/>
            <person name="Shukla A."/>
            <person name="Tetreau G."/>
            <person name="Wang Y."/>
            <person name="Xiong G.H."/>
            <person name="Traut W."/>
            <person name="Walsh T.K."/>
            <person name="Worley K.C."/>
            <person name="Wu D."/>
            <person name="Wu W."/>
            <person name="Wu Y.Q."/>
            <person name="Zhang X."/>
            <person name="Zou Z."/>
            <person name="Zucker H."/>
            <person name="Briscoe A.D."/>
            <person name="Burmester T."/>
            <person name="Clem R.J."/>
            <person name="Feyereisen R."/>
            <person name="Grimmelikhuijzen C.J.P."/>
            <person name="Hamodrakas S.J."/>
            <person name="Hansson B.S."/>
            <person name="Huguet E."/>
            <person name="Jermiin L.S."/>
            <person name="Lan Q."/>
            <person name="Lehman H.K."/>
            <person name="Lorenzen M."/>
            <person name="Merzendorfer H."/>
            <person name="Michalopoulos I."/>
            <person name="Morton D.B."/>
            <person name="Muthukrishnan S."/>
            <person name="Oakeshott J.G."/>
            <person name="Palmer W."/>
            <person name="Park Y."/>
            <person name="Passarelli A.L."/>
            <person name="Rozas J."/>
            <person name="Schwartz L.M."/>
            <person name="Smith W."/>
            <person name="Southgate A."/>
            <person name="Vilcinskas A."/>
            <person name="Vogt R."/>
            <person name="Wang P."/>
            <person name="Werren J."/>
            <person name="Yu X.Q."/>
            <person name="Zhou J.J."/>
            <person name="Brown S.J."/>
            <person name="Scherer S.E."/>
            <person name="Richards S."/>
            <person name="Blissard G.W."/>
        </authorList>
    </citation>
    <scope>NUCLEOTIDE SEQUENCE</scope>
</reference>
<keyword evidence="2" id="KW-0349">Heme</keyword>
<keyword evidence="6" id="KW-1185">Reference proteome</keyword>
<evidence type="ECO:0000256" key="1">
    <source>
        <dbReference type="ARBA" id="ARBA00022559"/>
    </source>
</evidence>
<dbReference type="CDD" id="cd09823">
    <property type="entry name" value="peroxinectin_like"/>
    <property type="match status" value="1"/>
</dbReference>
<dbReference type="Pfam" id="PF03098">
    <property type="entry name" value="An_peroxidase"/>
    <property type="match status" value="4"/>
</dbReference>
<keyword evidence="1" id="KW-0560">Oxidoreductase</keyword>
<keyword evidence="2" id="KW-0479">Metal-binding</keyword>
<protein>
    <recommendedName>
        <fullName evidence="7">Peroxidase</fullName>
    </recommendedName>
</protein>
<dbReference type="GO" id="GO:0020037">
    <property type="term" value="F:heme binding"/>
    <property type="evidence" value="ECO:0007669"/>
    <property type="project" value="InterPro"/>
</dbReference>
<keyword evidence="4" id="KW-0732">Signal</keyword>
<evidence type="ECO:0000313" key="6">
    <source>
        <dbReference type="Proteomes" id="UP000791440"/>
    </source>
</evidence>
<keyword evidence="1" id="KW-0575">Peroxidase</keyword>
<dbReference type="GO" id="GO:0004601">
    <property type="term" value="F:peroxidase activity"/>
    <property type="evidence" value="ECO:0007669"/>
    <property type="project" value="UniProtKB-KW"/>
</dbReference>
<dbReference type="PROSITE" id="PS50292">
    <property type="entry name" value="PEROXIDASE_3"/>
    <property type="match status" value="2"/>
</dbReference>
<gene>
    <name evidence="5" type="ORF">O3G_MSEX003849</name>
</gene>
<evidence type="ECO:0000256" key="3">
    <source>
        <dbReference type="SAM" id="MobiDB-lite"/>
    </source>
</evidence>
<organism evidence="5 6">
    <name type="scientific">Manduca sexta</name>
    <name type="common">Tobacco hawkmoth</name>
    <name type="synonym">Tobacco hornworm</name>
    <dbReference type="NCBI Taxonomy" id="7130"/>
    <lineage>
        <taxon>Eukaryota</taxon>
        <taxon>Metazoa</taxon>
        <taxon>Ecdysozoa</taxon>
        <taxon>Arthropoda</taxon>
        <taxon>Hexapoda</taxon>
        <taxon>Insecta</taxon>
        <taxon>Pterygota</taxon>
        <taxon>Neoptera</taxon>
        <taxon>Endopterygota</taxon>
        <taxon>Lepidoptera</taxon>
        <taxon>Glossata</taxon>
        <taxon>Ditrysia</taxon>
        <taxon>Bombycoidea</taxon>
        <taxon>Sphingidae</taxon>
        <taxon>Sphinginae</taxon>
        <taxon>Sphingini</taxon>
        <taxon>Manduca</taxon>
    </lineage>
</organism>
<keyword evidence="2" id="KW-0408">Iron</keyword>
<dbReference type="Proteomes" id="UP000791440">
    <property type="component" value="Unassembled WGS sequence"/>
</dbReference>
<feature type="signal peptide" evidence="4">
    <location>
        <begin position="1"/>
        <end position="24"/>
    </location>
</feature>
<dbReference type="EMBL" id="JH668319">
    <property type="protein sequence ID" value="KAG6445361.1"/>
    <property type="molecule type" value="Genomic_DNA"/>
</dbReference>
<name>A0A921YTS8_MANSE</name>
<evidence type="ECO:0000256" key="4">
    <source>
        <dbReference type="SAM" id="SignalP"/>
    </source>
</evidence>
<proteinExistence type="predicted"/>
<dbReference type="Gene3D" id="1.10.640.10">
    <property type="entry name" value="Haem peroxidase domain superfamily, animal type"/>
    <property type="match status" value="3"/>
</dbReference>
<dbReference type="InterPro" id="IPR010255">
    <property type="entry name" value="Haem_peroxidase_sf"/>
</dbReference>
<dbReference type="FunFam" id="1.10.640.10:FF:000006">
    <property type="entry name" value="Double oxidase: two peroxidase domains"/>
    <property type="match status" value="1"/>
</dbReference>
<dbReference type="InterPro" id="IPR037120">
    <property type="entry name" value="Haem_peroxidase_sf_animal"/>
</dbReference>
<dbReference type="PRINTS" id="PR00457">
    <property type="entry name" value="ANPEROXIDASE"/>
</dbReference>
<evidence type="ECO:0000313" key="5">
    <source>
        <dbReference type="EMBL" id="KAG6445361.1"/>
    </source>
</evidence>
<feature type="binding site" description="axial binding residue" evidence="2">
    <location>
        <position position="1003"/>
    </location>
    <ligand>
        <name>heme b</name>
        <dbReference type="ChEBI" id="CHEBI:60344"/>
    </ligand>
    <ligandPart>
        <name>Fe</name>
        <dbReference type="ChEBI" id="CHEBI:18248"/>
    </ligandPart>
</feature>
<comment type="caution">
    <text evidence="5">The sequence shown here is derived from an EMBL/GenBank/DDBJ whole genome shotgun (WGS) entry which is preliminary data.</text>
</comment>
<dbReference type="InterPro" id="IPR019791">
    <property type="entry name" value="Haem_peroxidase_animal"/>
</dbReference>
<dbReference type="SUPFAM" id="SSF48113">
    <property type="entry name" value="Heme-dependent peroxidases"/>
    <property type="match status" value="2"/>
</dbReference>
<dbReference type="GO" id="GO:0046872">
    <property type="term" value="F:metal ion binding"/>
    <property type="evidence" value="ECO:0007669"/>
    <property type="project" value="UniProtKB-KW"/>
</dbReference>
<feature type="chain" id="PRO_5037542106" description="Peroxidase" evidence="4">
    <location>
        <begin position="25"/>
        <end position="1341"/>
    </location>
</feature>
<sequence>MGTFGALRRSLLLFAVAFTIQTCAQKSKTDDNLQSVPSDLRRVVSEALALERRFALGANDAQNCTSDDNSNTPCPPSKYRSASGECNNVRHRPWGRRGDIFLRLMSQNYADGVSQPQTVPHLPEPALAVRAVNQLTQPADHDYVTSMLAAWGQLLMDDLLATANGNKNCGSSHCEYTRSAPARNIDSCGFEHREQMNLATSFLDGSALYGSSEKELRSLRLYDAGKVDVGSCRKCHDGTPTAPLYNALLSEHNRIAGELFSINPFWDDTTLFLETRRAMAAIIQHITYNEFLPVLLGEVGMAKAELKLTSLGFWRGYSSANRAGIYTELVAVAPIFTAMMNEKLINSTISVEHLVHTGAHKVSRFPPSVQWDLYRSRDHGVSPYLRALRLCEPMTNVKTFGDLEKMGFDRTQQEMMADMYRNAEDVELMVGGAMEKAATGAVVGPTLACVLALQFANLKKSDRFWYENDIPPSSFSPEQLGAIRKVSLSGLLCAADDSLIKIQPKAFVKEDPYLNAGQDCSQHNRLELSAWRDESGAKAAERLSQDMLTAAIEKAKQEMADRKKLEYMLWETHGGADPKSPVGTAASFSKANKYALKLANTSLFLEFATNELLNTINSGHRRKRQIFDDTLGFSTTNDFADSLQSVDISGFLGQDQLGGPTIEPQCDDTGSCDADSPFRTYTGYCNNLRNPNLGKSLTTFARLLPPVYEDGVSRPRINSVTGTPLPSPRIISTVIHPDISNLHTRYTLMVMQFAQFLDHELTMTPIHKGFHESIPDCRSCDSPRTVHPECNPFPVPRGDHYYPEVNVTSGERLCFPFMRSLPGQQQLGPREQVNQNTPYIDASVIYGENPCIVRKLRGFNGRLNATANPHNGKELLPRSDSHPECKAPSGFCFIAGDGRASEQPGLTAIHTIFMREHNRVVEGLRGVNPHWDADQLFEHTRRIVAAQFTHVIYNEFLPRLLSWNAVNLYGLKLLPSGYYKEYSPTCNPAVVTEFAAAAFRIGHSLLRPHLPRLSHNYQPVEPPILLRDGFFRPDMFMTHPPLVDELIRGLSSTPMETLDQFITGEVTNHLFEDRRIPFSGVDLIALNIQRARDHGIPSYNNYRALCNLKRATTFDDLAREIPDEVIARFKRIYATVDDIDLFPGGMSERPLQGGLVGPTFACIIAIQFRQLRKCDRFWYENDNPAARFTEQQLAEIRKSTLSKMLCENFDIPGDIQRASFDLPSNFLNPRVPCASLPKLDLSAWRESSAQGCLIAGRSIAVGESAFPSPCTSCICTVEGAQCASLRITDCTQLLREWSREAVVRDDVCAAQCGAAAPASPRALPRPAHNFKFPDLTPFIAK</sequence>
<evidence type="ECO:0008006" key="7">
    <source>
        <dbReference type="Google" id="ProtNLM"/>
    </source>
</evidence>
<accession>A0A921YTS8</accession>
<dbReference type="GO" id="GO:0005576">
    <property type="term" value="C:extracellular region"/>
    <property type="evidence" value="ECO:0007669"/>
    <property type="project" value="UniProtKB-SubCell"/>
</dbReference>
<evidence type="ECO:0000256" key="2">
    <source>
        <dbReference type="PIRSR" id="PIRSR619791-2"/>
    </source>
</evidence>
<dbReference type="PANTHER" id="PTHR11475">
    <property type="entry name" value="OXIDASE/PEROXIDASE"/>
    <property type="match status" value="1"/>
</dbReference>
<feature type="compositionally biased region" description="Polar residues" evidence="3">
    <location>
        <begin position="60"/>
        <end position="72"/>
    </location>
</feature>
<dbReference type="PANTHER" id="PTHR11475:SF134">
    <property type="entry name" value="LD42267P"/>
    <property type="match status" value="1"/>
</dbReference>
<dbReference type="GO" id="GO:0006979">
    <property type="term" value="P:response to oxidative stress"/>
    <property type="evidence" value="ECO:0007669"/>
    <property type="project" value="InterPro"/>
</dbReference>
<reference evidence="5" key="2">
    <citation type="submission" date="2020-12" db="EMBL/GenBank/DDBJ databases">
        <authorList>
            <person name="Kanost M."/>
        </authorList>
    </citation>
    <scope>NUCLEOTIDE SEQUENCE</scope>
</reference>